<dbReference type="InterPro" id="IPR011701">
    <property type="entry name" value="MFS"/>
</dbReference>
<dbReference type="SUPFAM" id="SSF103473">
    <property type="entry name" value="MFS general substrate transporter"/>
    <property type="match status" value="1"/>
</dbReference>
<feature type="domain" description="Major facilitator superfamily (MFS) profile" evidence="7">
    <location>
        <begin position="35"/>
        <end position="443"/>
    </location>
</feature>
<dbReference type="PANTHER" id="PTHR11662">
    <property type="entry name" value="SOLUTE CARRIER FAMILY 17"/>
    <property type="match status" value="1"/>
</dbReference>
<organism evidence="8 9">
    <name type="scientific">Bradyrhizobium erythrophlei</name>
    <dbReference type="NCBI Taxonomy" id="1437360"/>
    <lineage>
        <taxon>Bacteria</taxon>
        <taxon>Pseudomonadati</taxon>
        <taxon>Pseudomonadota</taxon>
        <taxon>Alphaproteobacteria</taxon>
        <taxon>Hyphomicrobiales</taxon>
        <taxon>Nitrobacteraceae</taxon>
        <taxon>Bradyrhizobium</taxon>
    </lineage>
</organism>
<feature type="transmembrane region" description="Helical" evidence="6">
    <location>
        <begin position="330"/>
        <end position="347"/>
    </location>
</feature>
<feature type="transmembrane region" description="Helical" evidence="6">
    <location>
        <begin position="105"/>
        <end position="128"/>
    </location>
</feature>
<gene>
    <name evidence="8" type="ORF">SAMN05444170_4704</name>
</gene>
<keyword evidence="5 6" id="KW-0472">Membrane</keyword>
<dbReference type="InterPro" id="IPR050382">
    <property type="entry name" value="MFS_Na/Anion_cotransporter"/>
</dbReference>
<feature type="transmembrane region" description="Helical" evidence="6">
    <location>
        <begin position="33"/>
        <end position="53"/>
    </location>
</feature>
<dbReference type="Proteomes" id="UP000184096">
    <property type="component" value="Chromosome I"/>
</dbReference>
<evidence type="ECO:0000256" key="1">
    <source>
        <dbReference type="ARBA" id="ARBA00004651"/>
    </source>
</evidence>
<dbReference type="GO" id="GO:0022857">
    <property type="term" value="F:transmembrane transporter activity"/>
    <property type="evidence" value="ECO:0007669"/>
    <property type="project" value="InterPro"/>
</dbReference>
<feature type="transmembrane region" description="Helical" evidence="6">
    <location>
        <begin position="73"/>
        <end position="93"/>
    </location>
</feature>
<evidence type="ECO:0000256" key="5">
    <source>
        <dbReference type="ARBA" id="ARBA00023136"/>
    </source>
</evidence>
<feature type="transmembrane region" description="Helical" evidence="6">
    <location>
        <begin position="417"/>
        <end position="438"/>
    </location>
</feature>
<dbReference type="InterPro" id="IPR000849">
    <property type="entry name" value="Sugar_P_transporter"/>
</dbReference>
<evidence type="ECO:0000259" key="7">
    <source>
        <dbReference type="PROSITE" id="PS50850"/>
    </source>
</evidence>
<keyword evidence="9" id="KW-1185">Reference proteome</keyword>
<reference evidence="9" key="1">
    <citation type="submission" date="2016-11" db="EMBL/GenBank/DDBJ databases">
        <authorList>
            <person name="Varghese N."/>
            <person name="Submissions S."/>
        </authorList>
    </citation>
    <scope>NUCLEOTIDE SEQUENCE [LARGE SCALE GENOMIC DNA]</scope>
    <source>
        <strain evidence="9">GAS401</strain>
    </source>
</reference>
<dbReference type="EMBL" id="LT670849">
    <property type="protein sequence ID" value="SHN81378.1"/>
    <property type="molecule type" value="Genomic_DNA"/>
</dbReference>
<evidence type="ECO:0000256" key="2">
    <source>
        <dbReference type="ARBA" id="ARBA00022475"/>
    </source>
</evidence>
<accession>A0A1M7UEF8</accession>
<proteinExistence type="predicted"/>
<evidence type="ECO:0000313" key="8">
    <source>
        <dbReference type="EMBL" id="SHN81378.1"/>
    </source>
</evidence>
<dbReference type="InterPro" id="IPR020846">
    <property type="entry name" value="MFS_dom"/>
</dbReference>
<evidence type="ECO:0000256" key="6">
    <source>
        <dbReference type="SAM" id="Phobius"/>
    </source>
</evidence>
<keyword evidence="3 6" id="KW-0812">Transmembrane</keyword>
<dbReference type="PROSITE" id="PS50850">
    <property type="entry name" value="MFS"/>
    <property type="match status" value="1"/>
</dbReference>
<feature type="transmembrane region" description="Helical" evidence="6">
    <location>
        <begin position="293"/>
        <end position="310"/>
    </location>
</feature>
<feature type="transmembrane region" description="Helical" evidence="6">
    <location>
        <begin position="190"/>
        <end position="209"/>
    </location>
</feature>
<feature type="transmembrane region" description="Helical" evidence="6">
    <location>
        <begin position="255"/>
        <end position="273"/>
    </location>
</feature>
<dbReference type="PANTHER" id="PTHR11662:SF399">
    <property type="entry name" value="FI19708P1-RELATED"/>
    <property type="match status" value="1"/>
</dbReference>
<sequence>MGAHREKRRIQPASVSWDGNAAKTGDDVTYRRGWIALLIFTVVIINYIDRIALSVAAKPIVAEYGFSPVQMGYLFSGFLWTYVVCLVPLGLLVERIGIKRMVGGGIAIWSTATALTAAASGFVSILAARLVMGASEATTFPACGGAIRQWFPERERGFVTTLFNGGSSAGPAVGAILTAALVSSFDWRTAFVVLGAIGFVWLIAWLIWYGTPEEARWLSEAERTKILTERDGTGVATTKSPPPSSLGYLLSQRSVWGLVLTQACLVYTAYLFLTWLPTYLQSTRELSTMNTGYLTAIPYLCTVMLGVTIARISDRVLSSKDVQAGRRRNFIAAMAILAMLILLAPHVDGLFQLLGVLTLVLTGATTGSGLNFTLASDLLRNPRDVSRVVAITSFGGNFFGLISPIITGYVVAGTGGYTWAFRIAAVLLFCGCLFTLSLTRRPIEPQHA</sequence>
<dbReference type="GO" id="GO:0005886">
    <property type="term" value="C:plasma membrane"/>
    <property type="evidence" value="ECO:0007669"/>
    <property type="project" value="UniProtKB-SubCell"/>
</dbReference>
<dbReference type="CDD" id="cd17319">
    <property type="entry name" value="MFS_ExuT_GudP_like"/>
    <property type="match status" value="1"/>
</dbReference>
<keyword evidence="4 6" id="KW-1133">Transmembrane helix</keyword>
<dbReference type="PIRSF" id="PIRSF002808">
    <property type="entry name" value="Hexose_phosphate_transp"/>
    <property type="match status" value="1"/>
</dbReference>
<protein>
    <submittedName>
        <fullName evidence="8">MFS transporter, ACS family, glucarate transporter</fullName>
    </submittedName>
</protein>
<dbReference type="InterPro" id="IPR036259">
    <property type="entry name" value="MFS_trans_sf"/>
</dbReference>
<evidence type="ECO:0000256" key="4">
    <source>
        <dbReference type="ARBA" id="ARBA00022989"/>
    </source>
</evidence>
<evidence type="ECO:0000256" key="3">
    <source>
        <dbReference type="ARBA" id="ARBA00022692"/>
    </source>
</evidence>
<name>A0A1M7UEF8_9BRAD</name>
<feature type="transmembrane region" description="Helical" evidence="6">
    <location>
        <begin position="388"/>
        <end position="411"/>
    </location>
</feature>
<evidence type="ECO:0000313" key="9">
    <source>
        <dbReference type="Proteomes" id="UP000184096"/>
    </source>
</evidence>
<keyword evidence="2" id="KW-1003">Cell membrane</keyword>
<dbReference type="Gene3D" id="1.20.1250.20">
    <property type="entry name" value="MFS general substrate transporter like domains"/>
    <property type="match status" value="2"/>
</dbReference>
<dbReference type="Pfam" id="PF07690">
    <property type="entry name" value="MFS_1"/>
    <property type="match status" value="1"/>
</dbReference>
<comment type="subcellular location">
    <subcellularLocation>
        <location evidence="1">Cell membrane</location>
        <topology evidence="1">Multi-pass membrane protein</topology>
    </subcellularLocation>
</comment>
<feature type="transmembrane region" description="Helical" evidence="6">
    <location>
        <begin position="353"/>
        <end position="376"/>
    </location>
</feature>
<dbReference type="AlphaFoldDB" id="A0A1M7UEF8"/>